<dbReference type="AlphaFoldDB" id="A0A146LGU7"/>
<sequence length="138" mass="15156">MTRSGQLLETGQDLTPTNKRSGDILRAILDSLTYGLRKINEDFFPLGGRFEGRSRRPGPGSRAGSITGGRAGSFELSKTCMARRLTPLRGILRPDKTYRHCLSPGMSSGSENLSRLHLARALGMTFTYKSQLRVPIST</sequence>
<protein>
    <submittedName>
        <fullName evidence="1">Uncharacterized protein</fullName>
    </submittedName>
</protein>
<reference evidence="1" key="1">
    <citation type="journal article" date="2016" name="Gigascience">
        <title>De novo construction of an expanded transcriptome assembly for the western tarnished plant bug, Lygus hesperus.</title>
        <authorList>
            <person name="Tassone E.E."/>
            <person name="Geib S.M."/>
            <person name="Hall B."/>
            <person name="Fabrick J.A."/>
            <person name="Brent C.S."/>
            <person name="Hull J.J."/>
        </authorList>
    </citation>
    <scope>NUCLEOTIDE SEQUENCE</scope>
</reference>
<dbReference type="EMBL" id="GDHC01012447">
    <property type="protein sequence ID" value="JAQ06182.1"/>
    <property type="molecule type" value="Transcribed_RNA"/>
</dbReference>
<proteinExistence type="predicted"/>
<organism evidence="1">
    <name type="scientific">Lygus hesperus</name>
    <name type="common">Western plant bug</name>
    <dbReference type="NCBI Taxonomy" id="30085"/>
    <lineage>
        <taxon>Eukaryota</taxon>
        <taxon>Metazoa</taxon>
        <taxon>Ecdysozoa</taxon>
        <taxon>Arthropoda</taxon>
        <taxon>Hexapoda</taxon>
        <taxon>Insecta</taxon>
        <taxon>Pterygota</taxon>
        <taxon>Neoptera</taxon>
        <taxon>Paraneoptera</taxon>
        <taxon>Hemiptera</taxon>
        <taxon>Heteroptera</taxon>
        <taxon>Panheteroptera</taxon>
        <taxon>Cimicomorpha</taxon>
        <taxon>Miridae</taxon>
        <taxon>Mirini</taxon>
        <taxon>Lygus</taxon>
    </lineage>
</organism>
<gene>
    <name evidence="1" type="ORF">g.52299</name>
</gene>
<name>A0A146LGU7_LYGHE</name>
<evidence type="ECO:0000313" key="1">
    <source>
        <dbReference type="EMBL" id="JAQ06182.1"/>
    </source>
</evidence>
<accession>A0A146LGU7</accession>